<protein>
    <submittedName>
        <fullName evidence="3">Ricin-type beta-trefoil lectin domain protein</fullName>
    </submittedName>
</protein>
<reference evidence="3" key="1">
    <citation type="submission" date="2020-01" db="EMBL/GenBank/DDBJ databases">
        <title>Insect and environment-associated Actinomycetes.</title>
        <authorList>
            <person name="Currrie C."/>
            <person name="Chevrette M."/>
            <person name="Carlson C."/>
            <person name="Stubbendieck R."/>
            <person name="Wendt-Pienkowski E."/>
        </authorList>
    </citation>
    <scope>NUCLEOTIDE SEQUENCE</scope>
    <source>
        <strain evidence="3">SID14436</strain>
    </source>
</reference>
<dbReference type="SMART" id="SM00458">
    <property type="entry name" value="RICIN"/>
    <property type="match status" value="1"/>
</dbReference>
<feature type="domain" description="Ricin B lectin" evidence="2">
    <location>
        <begin position="388"/>
        <end position="518"/>
    </location>
</feature>
<dbReference type="SUPFAM" id="SSF50370">
    <property type="entry name" value="Ricin B-like lectins"/>
    <property type="match status" value="1"/>
</dbReference>
<accession>A0A6G3QPF8</accession>
<feature type="compositionally biased region" description="Basic residues" evidence="1">
    <location>
        <begin position="286"/>
        <end position="304"/>
    </location>
</feature>
<sequence length="547" mass="58108">MPTPHPPRPPYPPPGGDPGESDEFLAARLRDRPEGEAARAVALLTARHWRSMHDYAAVCLASSGQTAAMATAAALHRVLDRIALGEPAVALRPVLLVAVRDTVREWAADDRISGALPPLQKPAGGRGMRMAKTMTPDNRTLALRAFRALPARVRCLLWHVEVEAEPISVPAGLLGMDADIASAALEQGRDTFRQNCVHAHQELAPTKDCRFHNRLLDVPIRRGGALLPDVRRHLAECRHCRHAAEQLGHFEGELGTLIAEAVLGWGARRYLDSRPGRSAGGARGPRSGRRGRRGGGGHSAARRHRLLSRIPAAERLAGFGRPEALRSTRTLLTGLGAVSAGVLVSVLIAGSSSPDGGATDPTGSTRANGGRGAVPTVSPPGVAGLPTGPQQTRLRNVAADLCLDTVGEPQDGVGTRLTACSTAWTQRWTYEDDGLLRSVADPGLCLDSHKDAGVVVLGTCADPDDGRADDVRYDLTPQGELLARWDEQLALTPATTDANADLVVKVRDRTVDQRWAAETVREDEDLLSSGGTVPPAARHAGLTEPVV</sequence>
<dbReference type="AlphaFoldDB" id="A0A6G3QPF8"/>
<feature type="region of interest" description="Disordered" evidence="1">
    <location>
        <begin position="351"/>
        <end position="390"/>
    </location>
</feature>
<dbReference type="RefSeq" id="WP_164438023.1">
    <property type="nucleotide sequence ID" value="NZ_JAAGMD010000108.1"/>
</dbReference>
<evidence type="ECO:0000259" key="2">
    <source>
        <dbReference type="SMART" id="SM00458"/>
    </source>
</evidence>
<evidence type="ECO:0000313" key="3">
    <source>
        <dbReference type="EMBL" id="NEA85261.1"/>
    </source>
</evidence>
<organism evidence="3">
    <name type="scientific">Streptomyces sp. SID14436</name>
    <dbReference type="NCBI Taxonomy" id="2706070"/>
    <lineage>
        <taxon>Bacteria</taxon>
        <taxon>Bacillati</taxon>
        <taxon>Actinomycetota</taxon>
        <taxon>Actinomycetes</taxon>
        <taxon>Kitasatosporales</taxon>
        <taxon>Streptomycetaceae</taxon>
        <taxon>Streptomyces</taxon>
    </lineage>
</organism>
<feature type="compositionally biased region" description="Pro residues" evidence="1">
    <location>
        <begin position="1"/>
        <end position="16"/>
    </location>
</feature>
<gene>
    <name evidence="3" type="ORF">G3I53_04145</name>
</gene>
<dbReference type="GO" id="GO:0030246">
    <property type="term" value="F:carbohydrate binding"/>
    <property type="evidence" value="ECO:0007669"/>
    <property type="project" value="UniProtKB-KW"/>
</dbReference>
<dbReference type="PROSITE" id="PS50231">
    <property type="entry name" value="RICIN_B_LECTIN"/>
    <property type="match status" value="1"/>
</dbReference>
<name>A0A6G3QPF8_9ACTN</name>
<dbReference type="InterPro" id="IPR000772">
    <property type="entry name" value="Ricin_B_lectin"/>
</dbReference>
<feature type="region of interest" description="Disordered" evidence="1">
    <location>
        <begin position="274"/>
        <end position="304"/>
    </location>
</feature>
<dbReference type="Gene3D" id="2.80.10.50">
    <property type="match status" value="1"/>
</dbReference>
<proteinExistence type="predicted"/>
<keyword evidence="3" id="KW-0430">Lectin</keyword>
<evidence type="ECO:0000256" key="1">
    <source>
        <dbReference type="SAM" id="MobiDB-lite"/>
    </source>
</evidence>
<dbReference type="InterPro" id="IPR035992">
    <property type="entry name" value="Ricin_B-like_lectins"/>
</dbReference>
<feature type="region of interest" description="Disordered" evidence="1">
    <location>
        <begin position="521"/>
        <end position="547"/>
    </location>
</feature>
<dbReference type="EMBL" id="JAAGMD010000108">
    <property type="protein sequence ID" value="NEA85261.1"/>
    <property type="molecule type" value="Genomic_DNA"/>
</dbReference>
<feature type="region of interest" description="Disordered" evidence="1">
    <location>
        <begin position="1"/>
        <end position="22"/>
    </location>
</feature>
<dbReference type="Pfam" id="PF00652">
    <property type="entry name" value="Ricin_B_lectin"/>
    <property type="match status" value="1"/>
</dbReference>
<comment type="caution">
    <text evidence="3">The sequence shown here is derived from an EMBL/GenBank/DDBJ whole genome shotgun (WGS) entry which is preliminary data.</text>
</comment>